<evidence type="ECO:0000256" key="6">
    <source>
        <dbReference type="SAM" id="Coils"/>
    </source>
</evidence>
<evidence type="ECO:0000256" key="3">
    <source>
        <dbReference type="ARBA" id="ARBA00023136"/>
    </source>
</evidence>
<gene>
    <name evidence="9" type="ORF">LPB137_10175</name>
</gene>
<dbReference type="InterPro" id="IPR050810">
    <property type="entry name" value="Bact_Secretion_Sys_Channel"/>
</dbReference>
<dbReference type="AlphaFoldDB" id="A0A1P8KR40"/>
<dbReference type="Gene3D" id="3.30.1370.120">
    <property type="match status" value="2"/>
</dbReference>
<dbReference type="EMBL" id="CP019070">
    <property type="protein sequence ID" value="APW66998.1"/>
    <property type="molecule type" value="Genomic_DNA"/>
</dbReference>
<dbReference type="PANTHER" id="PTHR30332">
    <property type="entry name" value="PROBABLE GENERAL SECRETION PATHWAY PROTEIN D"/>
    <property type="match status" value="1"/>
</dbReference>
<dbReference type="GO" id="GO:0015627">
    <property type="term" value="C:type II protein secretion system complex"/>
    <property type="evidence" value="ECO:0007669"/>
    <property type="project" value="TreeGrafter"/>
</dbReference>
<dbReference type="STRING" id="1850254.LPB137_10175"/>
<dbReference type="GO" id="GO:0009279">
    <property type="term" value="C:cell outer membrane"/>
    <property type="evidence" value="ECO:0007669"/>
    <property type="project" value="UniProtKB-SubCell"/>
</dbReference>
<feature type="coiled-coil region" evidence="6">
    <location>
        <begin position="420"/>
        <end position="463"/>
    </location>
</feature>
<dbReference type="GO" id="GO:0009306">
    <property type="term" value="P:protein secretion"/>
    <property type="evidence" value="ECO:0007669"/>
    <property type="project" value="InterPro"/>
</dbReference>
<organism evidence="9 10">
    <name type="scientific">Poseidonibacter parvus</name>
    <dbReference type="NCBI Taxonomy" id="1850254"/>
    <lineage>
        <taxon>Bacteria</taxon>
        <taxon>Pseudomonadati</taxon>
        <taxon>Campylobacterota</taxon>
        <taxon>Epsilonproteobacteria</taxon>
        <taxon>Campylobacterales</taxon>
        <taxon>Arcobacteraceae</taxon>
        <taxon>Poseidonibacter</taxon>
    </lineage>
</organism>
<dbReference type="KEGG" id="alp:LPB137_10175"/>
<evidence type="ECO:0000259" key="8">
    <source>
        <dbReference type="Pfam" id="PF03958"/>
    </source>
</evidence>
<keyword evidence="3" id="KW-0472">Membrane</keyword>
<dbReference type="PRINTS" id="PR00811">
    <property type="entry name" value="BCTERIALGSPD"/>
</dbReference>
<evidence type="ECO:0000313" key="10">
    <source>
        <dbReference type="Proteomes" id="UP000186074"/>
    </source>
</evidence>
<evidence type="ECO:0000259" key="7">
    <source>
        <dbReference type="Pfam" id="PF00263"/>
    </source>
</evidence>
<proteinExistence type="inferred from homology"/>
<name>A0A1P8KR40_9BACT</name>
<comment type="subcellular location">
    <subcellularLocation>
        <location evidence="5">Cell outer membrane</location>
    </subcellularLocation>
    <subcellularLocation>
        <location evidence="1">Membrane</location>
    </subcellularLocation>
</comment>
<evidence type="ECO:0000256" key="4">
    <source>
        <dbReference type="RuleBase" id="RU004003"/>
    </source>
</evidence>
<keyword evidence="5" id="KW-0813">Transport</keyword>
<dbReference type="PANTHER" id="PTHR30332:SF24">
    <property type="entry name" value="SECRETIN GSPD-RELATED"/>
    <property type="match status" value="1"/>
</dbReference>
<dbReference type="InterPro" id="IPR005644">
    <property type="entry name" value="NolW-like"/>
</dbReference>
<comment type="similarity">
    <text evidence="4">Belongs to the bacterial secretin family.</text>
</comment>
<dbReference type="Pfam" id="PF03958">
    <property type="entry name" value="Secretin_N"/>
    <property type="match status" value="1"/>
</dbReference>
<protein>
    <submittedName>
        <fullName evidence="9">Uncharacterized protein</fullName>
    </submittedName>
</protein>
<sequence length="476" mass="52461">MTLGAKKSVEIIELKNINVLDAIKNLDAVIKSVFNENIETQKVSVVPNINNNSLSIVGSKKNIKYIKNYIKDIDKKDLYIKKVVEVVSLKNVEAKSVIKIIDAIIEKKKYEDIKLKPISSLDEESNSIVLVGSIDEIDSLNLIIKQLDKEKAQVYVQARIIEVTNSLVDEVGIKYGISGGSSKSKGLSTFASNLNGGNALAFAPSSIGLSIPTISAGLALGASISLLDQDGALDIVSEPSILAINNKESSIYVGETISVKTSSSLSDGGTKNENFKREDIGLTLKVKPRISNDNKVTLEINTILEDVKTTVTNSGNADTTKKEVKTTAIVKNGESVILGGLIEDKVESIRSKVPGVSEVPVLGKLFTHKKSDIRKRSLVIIVTPYIIPKSKDLTYVRNELAQLKQLEDKYLEETLIKLKEKQIEEVVSKKKNKNKLLELEKKYQKVKNEEVQLISQNEEINRRIEHEKRVAEILGN</sequence>
<evidence type="ECO:0000256" key="5">
    <source>
        <dbReference type="RuleBase" id="RU004004"/>
    </source>
</evidence>
<reference evidence="9 10" key="1">
    <citation type="submission" date="2017-01" db="EMBL/GenBank/DDBJ databases">
        <title>Genome sequencing of Arcobacter sp. LPB0137.</title>
        <authorList>
            <person name="Lee G.-W."/>
            <person name="Yi H."/>
        </authorList>
    </citation>
    <scope>NUCLEOTIDE SEQUENCE [LARGE SCALE GENOMIC DNA]</scope>
    <source>
        <strain evidence="9 10">LPB0137</strain>
    </source>
</reference>
<keyword evidence="10" id="KW-1185">Reference proteome</keyword>
<dbReference type="PROSITE" id="PS00875">
    <property type="entry name" value="T2SP_D"/>
    <property type="match status" value="1"/>
</dbReference>
<dbReference type="Proteomes" id="UP000186074">
    <property type="component" value="Chromosome"/>
</dbReference>
<feature type="domain" description="NolW-like" evidence="8">
    <location>
        <begin position="9"/>
        <end position="76"/>
    </location>
</feature>
<feature type="domain" description="Type II/III secretion system secretin-like" evidence="7">
    <location>
        <begin position="227"/>
        <end position="387"/>
    </location>
</feature>
<dbReference type="InterPro" id="IPR004845">
    <property type="entry name" value="T2SS_GspD_CS"/>
</dbReference>
<keyword evidence="2" id="KW-0732">Signal</keyword>
<accession>A0A1P8KR40</accession>
<dbReference type="InterPro" id="IPR004846">
    <property type="entry name" value="T2SS/T3SS_dom"/>
</dbReference>
<dbReference type="InterPro" id="IPR001775">
    <property type="entry name" value="GspD/PilQ"/>
</dbReference>
<evidence type="ECO:0000256" key="2">
    <source>
        <dbReference type="ARBA" id="ARBA00022729"/>
    </source>
</evidence>
<dbReference type="OrthoDB" id="9775455at2"/>
<keyword evidence="6" id="KW-0175">Coiled coil</keyword>
<dbReference type="Pfam" id="PF00263">
    <property type="entry name" value="Secretin"/>
    <property type="match status" value="1"/>
</dbReference>
<dbReference type="InterPro" id="IPR038591">
    <property type="entry name" value="NolW-like_sf"/>
</dbReference>
<evidence type="ECO:0000256" key="1">
    <source>
        <dbReference type="ARBA" id="ARBA00004370"/>
    </source>
</evidence>
<evidence type="ECO:0000313" key="9">
    <source>
        <dbReference type="EMBL" id="APW66998.1"/>
    </source>
</evidence>